<dbReference type="RefSeq" id="WP_117962834.1">
    <property type="nucleotide sequence ID" value="NZ_JABFHX010000012.1"/>
</dbReference>
<sequence length="402" mass="45770">MFNLQQFIANHVTHRSASMFVADIECNRATLQAEIEDKSVCVIGGAGSIGSSFIKAMLRFKPKKMVVVDLNENGLAELVRDVRSTEGLYCPDEFRCYTLNFADPIFECIFREEKGFDIVANFSAHKHVRSEKDRYSVQALIENNDIKAKKLMDLLCVYPPKHFFCVSTDKAANPVNIMGASKRIMEDLVMAYNKYYKVTTARFANVAFSNGSLPDGWLHRLQKKQPLAAPSDVKRYFVSPEESGQICMLACILGNGGEVFFPKLGEEQMLTFSAICDDFVKAEGFTKEECRSDEEAKLYAAQMSYESEVYPVVYFKSDTTGEKAYEEFYVPGEKVNMNRFAALGVVEQTIRRNMDEVSHFFRELEGIFQVEDFTKAQVVETIKKFIPNFEHEEKGKNLDQKM</sequence>
<accession>A0A374N2V9</accession>
<reference evidence="3 4" key="1">
    <citation type="submission" date="2018-08" db="EMBL/GenBank/DDBJ databases">
        <title>A genome reference for cultivated species of the human gut microbiota.</title>
        <authorList>
            <person name="Zou Y."/>
            <person name="Xue W."/>
            <person name="Luo G."/>
        </authorList>
    </citation>
    <scope>NUCLEOTIDE SEQUENCE [LARGE SCALE GENOMIC DNA]</scope>
    <source>
        <strain evidence="3 4">TM10-17</strain>
    </source>
</reference>
<protein>
    <submittedName>
        <fullName evidence="3">Nucleoside-diphosphate sugar epimerase</fullName>
    </submittedName>
</protein>
<dbReference type="SUPFAM" id="SSF51735">
    <property type="entry name" value="NAD(P)-binding Rossmann-fold domains"/>
    <property type="match status" value="1"/>
</dbReference>
<evidence type="ECO:0000313" key="3">
    <source>
        <dbReference type="EMBL" id="RGI78036.1"/>
    </source>
</evidence>
<dbReference type="Pfam" id="PF02719">
    <property type="entry name" value="Polysacc_synt_2"/>
    <property type="match status" value="1"/>
</dbReference>
<dbReference type="Gene3D" id="3.40.50.720">
    <property type="entry name" value="NAD(P)-binding Rossmann-like Domain"/>
    <property type="match status" value="2"/>
</dbReference>
<gene>
    <name evidence="3" type="ORF">DXD90_05460</name>
</gene>
<dbReference type="CDD" id="cd05237">
    <property type="entry name" value="UDP_invert_4-6DH_SDR_e"/>
    <property type="match status" value="1"/>
</dbReference>
<comment type="similarity">
    <text evidence="1">Belongs to the polysaccharide synthase family.</text>
</comment>
<evidence type="ECO:0000259" key="2">
    <source>
        <dbReference type="Pfam" id="PF02719"/>
    </source>
</evidence>
<dbReference type="Proteomes" id="UP000263754">
    <property type="component" value="Unassembled WGS sequence"/>
</dbReference>
<dbReference type="PANTHER" id="PTHR43318:SF1">
    <property type="entry name" value="POLYSACCHARIDE BIOSYNTHESIS PROTEIN EPSC-RELATED"/>
    <property type="match status" value="1"/>
</dbReference>
<dbReference type="EMBL" id="QSOF01000005">
    <property type="protein sequence ID" value="RGI78036.1"/>
    <property type="molecule type" value="Genomic_DNA"/>
</dbReference>
<dbReference type="PANTHER" id="PTHR43318">
    <property type="entry name" value="UDP-N-ACETYLGLUCOSAMINE 4,6-DEHYDRATASE"/>
    <property type="match status" value="1"/>
</dbReference>
<dbReference type="InterPro" id="IPR051203">
    <property type="entry name" value="Polysaccharide_Synthase-Rel"/>
</dbReference>
<name>A0A374N2V9_BACUN</name>
<proteinExistence type="inferred from homology"/>
<feature type="domain" description="Polysaccharide biosynthesis protein CapD-like" evidence="2">
    <location>
        <begin position="40"/>
        <end position="297"/>
    </location>
</feature>
<dbReference type="InterPro" id="IPR003869">
    <property type="entry name" value="Polysac_CapD-like"/>
</dbReference>
<dbReference type="AlphaFoldDB" id="A0A374N2V9"/>
<evidence type="ECO:0000313" key="4">
    <source>
        <dbReference type="Proteomes" id="UP000263754"/>
    </source>
</evidence>
<comment type="caution">
    <text evidence="3">The sequence shown here is derived from an EMBL/GenBank/DDBJ whole genome shotgun (WGS) entry which is preliminary data.</text>
</comment>
<dbReference type="InterPro" id="IPR036291">
    <property type="entry name" value="NAD(P)-bd_dom_sf"/>
</dbReference>
<organism evidence="3 4">
    <name type="scientific">Bacteroides uniformis</name>
    <dbReference type="NCBI Taxonomy" id="820"/>
    <lineage>
        <taxon>Bacteria</taxon>
        <taxon>Pseudomonadati</taxon>
        <taxon>Bacteroidota</taxon>
        <taxon>Bacteroidia</taxon>
        <taxon>Bacteroidales</taxon>
        <taxon>Bacteroidaceae</taxon>
        <taxon>Bacteroides</taxon>
    </lineage>
</organism>
<evidence type="ECO:0000256" key="1">
    <source>
        <dbReference type="ARBA" id="ARBA00007430"/>
    </source>
</evidence>